<evidence type="ECO:0000256" key="2">
    <source>
        <dbReference type="ARBA" id="ARBA00023125"/>
    </source>
</evidence>
<dbReference type="Proteomes" id="UP000662703">
    <property type="component" value="Unassembled WGS sequence"/>
</dbReference>
<dbReference type="CDD" id="cd06170">
    <property type="entry name" value="LuxR_C_like"/>
    <property type="match status" value="1"/>
</dbReference>
<dbReference type="InterPro" id="IPR005143">
    <property type="entry name" value="TF_LuxR_autoind-bd_dom"/>
</dbReference>
<feature type="domain" description="HTH luxR-type" evidence="4">
    <location>
        <begin position="181"/>
        <end position="246"/>
    </location>
</feature>
<accession>A0ABS0APU3</accession>
<protein>
    <submittedName>
        <fullName evidence="5">LuxR family transcriptional regulator</fullName>
    </submittedName>
</protein>
<dbReference type="Pfam" id="PF03472">
    <property type="entry name" value="Autoind_bind"/>
    <property type="match status" value="1"/>
</dbReference>
<dbReference type="InterPro" id="IPR036693">
    <property type="entry name" value="TF_LuxR_autoind-bd_dom_sf"/>
</dbReference>
<keyword evidence="2" id="KW-0238">DNA-binding</keyword>
<dbReference type="PRINTS" id="PR00038">
    <property type="entry name" value="HTHLUXR"/>
</dbReference>
<dbReference type="PROSITE" id="PS00622">
    <property type="entry name" value="HTH_LUXR_1"/>
    <property type="match status" value="1"/>
</dbReference>
<organism evidence="5 6">
    <name type="scientific">Alloalcanivorax profundimaris</name>
    <dbReference type="NCBI Taxonomy" id="2735259"/>
    <lineage>
        <taxon>Bacteria</taxon>
        <taxon>Pseudomonadati</taxon>
        <taxon>Pseudomonadota</taxon>
        <taxon>Gammaproteobacteria</taxon>
        <taxon>Oceanospirillales</taxon>
        <taxon>Alcanivoracaceae</taxon>
        <taxon>Alloalcanivorax</taxon>
    </lineage>
</organism>
<dbReference type="RefSeq" id="WP_194864555.1">
    <property type="nucleotide sequence ID" value="NZ_ARXX01000014.1"/>
</dbReference>
<dbReference type="PROSITE" id="PS50043">
    <property type="entry name" value="HTH_LUXR_2"/>
    <property type="match status" value="1"/>
</dbReference>
<evidence type="ECO:0000256" key="1">
    <source>
        <dbReference type="ARBA" id="ARBA00023015"/>
    </source>
</evidence>
<evidence type="ECO:0000259" key="4">
    <source>
        <dbReference type="PROSITE" id="PS50043"/>
    </source>
</evidence>
<dbReference type="PANTHER" id="PTHR44688:SF16">
    <property type="entry name" value="DNA-BINDING TRANSCRIPTIONAL ACTIVATOR DEVR_DOSR"/>
    <property type="match status" value="1"/>
</dbReference>
<keyword evidence="6" id="KW-1185">Reference proteome</keyword>
<evidence type="ECO:0000313" key="5">
    <source>
        <dbReference type="EMBL" id="MBF5055959.1"/>
    </source>
</evidence>
<evidence type="ECO:0000313" key="6">
    <source>
        <dbReference type="Proteomes" id="UP000662703"/>
    </source>
</evidence>
<dbReference type="InterPro" id="IPR036388">
    <property type="entry name" value="WH-like_DNA-bd_sf"/>
</dbReference>
<dbReference type="SUPFAM" id="SSF75516">
    <property type="entry name" value="Pheromone-binding domain of LuxR-like quorum-sensing transcription factors"/>
    <property type="match status" value="1"/>
</dbReference>
<keyword evidence="3" id="KW-0804">Transcription</keyword>
<dbReference type="SUPFAM" id="SSF46894">
    <property type="entry name" value="C-terminal effector domain of the bipartite response regulators"/>
    <property type="match status" value="1"/>
</dbReference>
<sequence length="262" mass="29689">MFYDRDGTSQILSLNRVTSPGRLHAAVVYLIQMKGFSYYYLSLRGYCGGNSYQRITMDNLPEKARPTELIEDPDLDPLVHYAATRSLPMDWRSIIAQPFYRKRHYLQAMAARARRGLVRGCTIPLTHTSGVLGRLDLVCDHDDETAERCIRQNLPGASLLGHVLFDKVGELARESRQQVDEDTADMSLTPRERECLLWASEGYSNREISQLLGIGERTVLYHVNHACRKLNARNRQHAVTKAILAHRLAIPPDHPGTTPLHS</sequence>
<name>A0ABS0APU3_9GAMM</name>
<keyword evidence="1" id="KW-0805">Transcription regulation</keyword>
<dbReference type="Gene3D" id="3.30.450.80">
    <property type="entry name" value="Transcription factor LuxR-like, autoinducer-binding domain"/>
    <property type="match status" value="1"/>
</dbReference>
<dbReference type="SMART" id="SM00421">
    <property type="entry name" value="HTH_LUXR"/>
    <property type="match status" value="1"/>
</dbReference>
<comment type="caution">
    <text evidence="5">The sequence shown here is derived from an EMBL/GenBank/DDBJ whole genome shotgun (WGS) entry which is preliminary data.</text>
</comment>
<dbReference type="Gene3D" id="1.10.10.10">
    <property type="entry name" value="Winged helix-like DNA-binding domain superfamily/Winged helix DNA-binding domain"/>
    <property type="match status" value="1"/>
</dbReference>
<dbReference type="InterPro" id="IPR000792">
    <property type="entry name" value="Tscrpt_reg_LuxR_C"/>
</dbReference>
<dbReference type="Pfam" id="PF00196">
    <property type="entry name" value="GerE"/>
    <property type="match status" value="1"/>
</dbReference>
<proteinExistence type="predicted"/>
<evidence type="ECO:0000256" key="3">
    <source>
        <dbReference type="ARBA" id="ARBA00023163"/>
    </source>
</evidence>
<dbReference type="EMBL" id="ARXX01000014">
    <property type="protein sequence ID" value="MBF5055959.1"/>
    <property type="molecule type" value="Genomic_DNA"/>
</dbReference>
<dbReference type="PANTHER" id="PTHR44688">
    <property type="entry name" value="DNA-BINDING TRANSCRIPTIONAL ACTIVATOR DEVR_DOSR"/>
    <property type="match status" value="1"/>
</dbReference>
<dbReference type="InterPro" id="IPR016032">
    <property type="entry name" value="Sig_transdc_resp-reg_C-effctor"/>
</dbReference>
<reference evidence="5 6" key="1">
    <citation type="submission" date="2012-09" db="EMBL/GenBank/DDBJ databases">
        <title>Genome Sequence of alkane-degrading Bacterium Alcanivorax sp. 521-1.</title>
        <authorList>
            <person name="Lai Q."/>
            <person name="Shao Z."/>
        </authorList>
    </citation>
    <scope>NUCLEOTIDE SEQUENCE [LARGE SCALE GENOMIC DNA]</scope>
    <source>
        <strain evidence="5 6">521-1</strain>
    </source>
</reference>
<gene>
    <name evidence="5" type="ORF">Y5W_01253</name>
</gene>